<feature type="region of interest" description="Disordered" evidence="1">
    <location>
        <begin position="56"/>
        <end position="80"/>
    </location>
</feature>
<evidence type="ECO:0000313" key="3">
    <source>
        <dbReference type="Proteomes" id="UP001358417"/>
    </source>
</evidence>
<evidence type="ECO:0000313" key="2">
    <source>
        <dbReference type="EMBL" id="KAK5056102.1"/>
    </source>
</evidence>
<organism evidence="2 3">
    <name type="scientific">Exophiala bonariae</name>
    <dbReference type="NCBI Taxonomy" id="1690606"/>
    <lineage>
        <taxon>Eukaryota</taxon>
        <taxon>Fungi</taxon>
        <taxon>Dikarya</taxon>
        <taxon>Ascomycota</taxon>
        <taxon>Pezizomycotina</taxon>
        <taxon>Eurotiomycetes</taxon>
        <taxon>Chaetothyriomycetidae</taxon>
        <taxon>Chaetothyriales</taxon>
        <taxon>Herpotrichiellaceae</taxon>
        <taxon>Exophiala</taxon>
    </lineage>
</organism>
<accession>A0AAV9NEZ6</accession>
<evidence type="ECO:0000256" key="1">
    <source>
        <dbReference type="SAM" id="MobiDB-lite"/>
    </source>
</evidence>
<keyword evidence="3" id="KW-1185">Reference proteome</keyword>
<dbReference type="Pfam" id="PF11913">
    <property type="entry name" value="DUF3431"/>
    <property type="match status" value="1"/>
</dbReference>
<dbReference type="EMBL" id="JAVRRD010000008">
    <property type="protein sequence ID" value="KAK5056102.1"/>
    <property type="molecule type" value="Genomic_DNA"/>
</dbReference>
<dbReference type="AlphaFoldDB" id="A0AAV9NEZ6"/>
<dbReference type="InterPro" id="IPR021838">
    <property type="entry name" value="DUF3431"/>
</dbReference>
<dbReference type="RefSeq" id="XP_064708072.1">
    <property type="nucleotide sequence ID" value="XM_064856172.1"/>
</dbReference>
<protein>
    <submittedName>
        <fullName evidence="2">Uncharacterized protein</fullName>
    </submittedName>
</protein>
<dbReference type="GeneID" id="89980797"/>
<dbReference type="PANTHER" id="PTHR37490">
    <property type="entry name" value="EXPRESSED PROTEIN"/>
    <property type="match status" value="1"/>
</dbReference>
<name>A0AAV9NEZ6_9EURO</name>
<dbReference type="Proteomes" id="UP001358417">
    <property type="component" value="Unassembled WGS sequence"/>
</dbReference>
<sequence length="447" mass="51239">MIHGKRAVVFLALAALFTILVYFKSATASLTVRSLRTAVPQVVGLGDYFDHEQQYGLEGSLSHPPPDHPHMYSNTSHPQPDATGFDPSTISITPVGRPAREFTRNLIMARMKADNVTWLDDNSLGPEITKVIYVADDPKALHHPPKNKGHEVMTYLTYIIEFYENLPDVSIFMHSHQFAWHNNDLLNFDAAEMIKRLSSERVLRNGYMNMRCHWMPGCPEWIHPGEVEPDQEKLEQSMIAEAWAELFPGKSIPQVLAQPCCSQFALSRDRILSIPKETYDHYRRWLLRSPIRDTMSGRIFEYIWQVIFADSPIFCPNQRSCYCDGFGVCFEDEASFDKWFELRFHKREAEARLAEWEDKAAKIEAYRVHHDGGGSGSEDGDSSWSQALEGAKNIEIPEPGQDEELRTTIRELDADLEYRRLLAMQRGTDPRIRAESDGRQWNEGDGF</sequence>
<proteinExistence type="predicted"/>
<reference evidence="2 3" key="1">
    <citation type="submission" date="2023-08" db="EMBL/GenBank/DDBJ databases">
        <title>Black Yeasts Isolated from many extreme environments.</title>
        <authorList>
            <person name="Coleine C."/>
            <person name="Stajich J.E."/>
            <person name="Selbmann L."/>
        </authorList>
    </citation>
    <scope>NUCLEOTIDE SEQUENCE [LARGE SCALE GENOMIC DNA]</scope>
    <source>
        <strain evidence="2 3">CCFEE 5792</strain>
    </source>
</reference>
<gene>
    <name evidence="2" type="ORF">LTR84_012655</name>
</gene>
<comment type="caution">
    <text evidence="2">The sequence shown here is derived from an EMBL/GenBank/DDBJ whole genome shotgun (WGS) entry which is preliminary data.</text>
</comment>
<dbReference type="PANTHER" id="PTHR37490:SF3">
    <property type="entry name" value="DUF3431 DOMAIN CONTAINING PROTEIN"/>
    <property type="match status" value="1"/>
</dbReference>